<protein>
    <submittedName>
        <fullName evidence="4">Ig-like domain-containing protein</fullName>
    </submittedName>
</protein>
<organism evidence="4 5">
    <name type="scientific">Rarobacter faecitabidus</name>
    <dbReference type="NCBI Taxonomy" id="13243"/>
    <lineage>
        <taxon>Bacteria</taxon>
        <taxon>Bacillati</taxon>
        <taxon>Actinomycetota</taxon>
        <taxon>Actinomycetes</taxon>
        <taxon>Micrococcales</taxon>
        <taxon>Rarobacteraceae</taxon>
        <taxon>Rarobacter</taxon>
    </lineage>
</organism>
<dbReference type="Pfam" id="PF16640">
    <property type="entry name" value="Big_3_5"/>
    <property type="match status" value="1"/>
</dbReference>
<dbReference type="InterPro" id="IPR032109">
    <property type="entry name" value="Big_3_5"/>
</dbReference>
<dbReference type="SUPFAM" id="SSF48317">
    <property type="entry name" value="Acid phosphatase/Vanadium-dependent haloperoxidase"/>
    <property type="match status" value="1"/>
</dbReference>
<dbReference type="EMBL" id="VFOS01000001">
    <property type="protein sequence ID" value="TQL64476.1"/>
    <property type="molecule type" value="Genomic_DNA"/>
</dbReference>
<dbReference type="Gene3D" id="1.20.144.10">
    <property type="entry name" value="Phosphatidic acid phosphatase type 2/haloperoxidase"/>
    <property type="match status" value="1"/>
</dbReference>
<dbReference type="InterPro" id="IPR000326">
    <property type="entry name" value="PAP2/HPO"/>
</dbReference>
<evidence type="ECO:0000259" key="3">
    <source>
        <dbReference type="Pfam" id="PF16640"/>
    </source>
</evidence>
<evidence type="ECO:0000259" key="2">
    <source>
        <dbReference type="Pfam" id="PF01569"/>
    </source>
</evidence>
<feature type="chain" id="PRO_5021949657" evidence="1">
    <location>
        <begin position="29"/>
        <end position="1192"/>
    </location>
</feature>
<accession>A0A542ZW63</accession>
<keyword evidence="5" id="KW-1185">Reference proteome</keyword>
<dbReference type="Gene3D" id="2.60.120.260">
    <property type="entry name" value="Galactose-binding domain-like"/>
    <property type="match status" value="1"/>
</dbReference>
<proteinExistence type="predicted"/>
<feature type="signal peptide" evidence="1">
    <location>
        <begin position="1"/>
        <end position="28"/>
    </location>
</feature>
<dbReference type="Gene3D" id="2.60.40.10">
    <property type="entry name" value="Immunoglobulins"/>
    <property type="match status" value="1"/>
</dbReference>
<feature type="domain" description="Bacterial Ig-like" evidence="3">
    <location>
        <begin position="1000"/>
        <end position="1088"/>
    </location>
</feature>
<dbReference type="InterPro" id="IPR008979">
    <property type="entry name" value="Galactose-bd-like_sf"/>
</dbReference>
<evidence type="ECO:0000313" key="4">
    <source>
        <dbReference type="EMBL" id="TQL64476.1"/>
    </source>
</evidence>
<name>A0A542ZW63_RARFA</name>
<dbReference type="Pfam" id="PF01569">
    <property type="entry name" value="PAP2"/>
    <property type="match status" value="1"/>
</dbReference>
<dbReference type="GO" id="GO:0003993">
    <property type="term" value="F:acid phosphatase activity"/>
    <property type="evidence" value="ECO:0007669"/>
    <property type="project" value="InterPro"/>
</dbReference>
<evidence type="ECO:0000313" key="5">
    <source>
        <dbReference type="Proteomes" id="UP000315389"/>
    </source>
</evidence>
<dbReference type="PRINTS" id="PR00483">
    <property type="entry name" value="BACPHPHTASE"/>
</dbReference>
<dbReference type="SUPFAM" id="SSF49785">
    <property type="entry name" value="Galactose-binding domain-like"/>
    <property type="match status" value="1"/>
</dbReference>
<dbReference type="Proteomes" id="UP000315389">
    <property type="component" value="Unassembled WGS sequence"/>
</dbReference>
<reference evidence="4 5" key="1">
    <citation type="submission" date="2019-06" db="EMBL/GenBank/DDBJ databases">
        <title>Sequencing the genomes of 1000 actinobacteria strains.</title>
        <authorList>
            <person name="Klenk H.-P."/>
        </authorList>
    </citation>
    <scope>NUCLEOTIDE SEQUENCE [LARGE SCALE GENOMIC DNA]</scope>
    <source>
        <strain evidence="4 5">DSM 4813</strain>
    </source>
</reference>
<dbReference type="InterPro" id="IPR036938">
    <property type="entry name" value="PAP2/HPO_sf"/>
</dbReference>
<dbReference type="GO" id="GO:0005975">
    <property type="term" value="P:carbohydrate metabolic process"/>
    <property type="evidence" value="ECO:0007669"/>
    <property type="project" value="UniProtKB-ARBA"/>
</dbReference>
<comment type="caution">
    <text evidence="4">The sequence shown here is derived from an EMBL/GenBank/DDBJ whole genome shotgun (WGS) entry which is preliminary data.</text>
</comment>
<sequence>MGRPLVAALAAASLLVGGLAASAGVAQAAPLNVRGDSDQVHSFVTGVTSNFPNSGSSSENIESLRDKDATTKWYAGTGNKPTTESPIWAIYTLSSAQLVTGYSLTSGDDAPERDPKAWTVLGSNDAAAATNATHASWVQIDSRFDQAFNARRARNLYTTTAATAYKYYQLRVTANLANHATATNNTKFQISDWTLRTGQAGYSSNIITSGTQWQYLEDGTIDPANGNADRTAWTQVGASLPGTWKTAAGPFGAKRDGTAPPNIGIGANFPVTTVLKYYLNGTSNPVVPAYFFRYQFDLDQNALDSIRGLYGSLVHDDAATVYINGVNVADYPGANVPTGNLGYGGDNKGDPQTETLLFPATPLRLGTNVISIELHNVNDTSSDVYLSLSLAATSDTVAVPFTVAETSASYASGSVPSDFFSTLLTGFDEVKNEPTIMAPNSSGPNNGATLAAANDRVVVAVNNGATGSDAVKVAKRAQAIYDADNNSAITMTDALGAVLGPIYRAALTSGELPKTKWILDNIENSSYENANNAAKALWSYQRPMNRLGFVGGGTCSGGTFSGSNGWIAVTYSSQSGYNGLCTQGSFPSGHALHGYSNGTMLASLIPELSPQILSRASEYGNNRLVLGFHYPMDVMAGRINGQAVAANRWSDAQFSNLLKQSTTELRAVLGAKCDDVAHTTDLVQCAKTDTAFETTEHALTVYKQRLTYSSYPTTDGVVRNDGFQKAFPSATNLPVRVPATAPALLTTVFPTLTSSERATVLRATAIEGGYALDKTKDGGDSWQRLNIAAAMNATVSHGGGGQLIVNGVDTSVGGVSGVTVGGSALSGFSPSVTDYSVVLPVGTTTAPQIVAGAPTGGAGVRVTQATTLPGTATVTVTTLDGVDTTYSINFAAADAIAELSDLKVNGETITGFASGTRTYVVELPEGTTATPVVTATAASGGVVTYTQASSPNGTAEVKVTSSDGSTTATYVIQFTVKTTIPGPGGGDGGGGTTTVTASVSATVTSVAYNTPAKVGVTVTAKDVVPAGTVVITEGNRSLGSASLSAGKTTVTLPRTLTVGTHKLTVRYLPAAGGKVIAPSSPTSVTLVVKKAKAKKPTVTITKGKRNKTTIKRNVKATLKITLKAVGAAAPTGKVTVKVGKKSVGSAKVRKVGKKYVATVKTKKLTKKGKVSVVYTGNKSLSKATYSTKVRVK</sequence>
<keyword evidence="1" id="KW-0732">Signal</keyword>
<dbReference type="GO" id="GO:0030288">
    <property type="term" value="C:outer membrane-bounded periplasmic space"/>
    <property type="evidence" value="ECO:0007669"/>
    <property type="project" value="InterPro"/>
</dbReference>
<dbReference type="InterPro" id="IPR013783">
    <property type="entry name" value="Ig-like_fold"/>
</dbReference>
<dbReference type="InterPro" id="IPR001011">
    <property type="entry name" value="Acid_Pase_classA_bac"/>
</dbReference>
<dbReference type="AlphaFoldDB" id="A0A542ZW63"/>
<feature type="domain" description="Phosphatidic acid phosphatase type 2/haloperoxidase" evidence="2">
    <location>
        <begin position="531"/>
        <end position="646"/>
    </location>
</feature>
<evidence type="ECO:0000256" key="1">
    <source>
        <dbReference type="SAM" id="SignalP"/>
    </source>
</evidence>
<gene>
    <name evidence="4" type="ORF">FB461_0980</name>
</gene>